<comment type="caution">
    <text evidence="1">The sequence shown here is derived from an EMBL/GenBank/DDBJ whole genome shotgun (WGS) entry which is preliminary data.</text>
</comment>
<organism evidence="1 2">
    <name type="scientific">Naganishia friedmannii</name>
    <dbReference type="NCBI Taxonomy" id="89922"/>
    <lineage>
        <taxon>Eukaryota</taxon>
        <taxon>Fungi</taxon>
        <taxon>Dikarya</taxon>
        <taxon>Basidiomycota</taxon>
        <taxon>Agaricomycotina</taxon>
        <taxon>Tremellomycetes</taxon>
        <taxon>Filobasidiales</taxon>
        <taxon>Filobasidiaceae</taxon>
        <taxon>Naganishia</taxon>
    </lineage>
</organism>
<name>A0ACC2VFM9_9TREE</name>
<reference evidence="1" key="1">
    <citation type="submission" date="2023-04" db="EMBL/GenBank/DDBJ databases">
        <title>Draft Genome sequencing of Naganishia species isolated from polar environments using Oxford Nanopore Technology.</title>
        <authorList>
            <person name="Leo P."/>
            <person name="Venkateswaran K."/>
        </authorList>
    </citation>
    <scope>NUCLEOTIDE SEQUENCE</scope>
    <source>
        <strain evidence="1">MNA-CCFEE 5423</strain>
    </source>
</reference>
<evidence type="ECO:0000313" key="2">
    <source>
        <dbReference type="Proteomes" id="UP001227268"/>
    </source>
</evidence>
<evidence type="ECO:0000313" key="1">
    <source>
        <dbReference type="EMBL" id="KAJ9098122.1"/>
    </source>
</evidence>
<keyword evidence="2" id="KW-1185">Reference proteome</keyword>
<sequence>MPRPASLYSLIIAQHSPSLPGPQPPPDYRAGELTIDWIDYHGEKEIFAHEDGDDGKDGYRAMEELFKKQNDRSGGGQGSSYGFEEDEPLLARRSTRGTTSLGPGIIHLFRHAPPLTVLEALEAGDVPITGTVDRRGSVDDDGSGDGAERTAPDGEDGTLVAVLAVPEWMGFDVFSEWLGAWSTRLEGLRMIRDASPNRTLVLLKFEQTKAAEDFISIYTGKTFSSSPERAETCHPVQIYHLLLHDTTDTGSYPSSVRTKDMGTTLPQQTTTSRPVPLLAKLLKGIPPQTVYELPTCPVCLERMDSVVTGLITTPCTHIFNCSCLSKWGNGGDVNKRSGGGWCPVCRLSHQRLLAPPPPLGSRTTSNNRSPLGRPRSLSSSTGIQETADEPRCMQCEAMEPSGNHPQITTTTITTTTTTPVSGSAEDQSSPRSNWICVICGYLGCSRYARGHARDHYARTGHAYSMEIDTQRVWDYVEDSYVHRLIQNRSDGKLVELPSAASFVSSRINHHLSALSLVDKHLGFGPSVSDEKKISKLEDMTLEYSYLLSTQLEQQKQQYEAEIAGLKREVREWRSKVGEGDSWRKRFVVEEEKRRAVEERKVPELERVKTMSDKKAQIATDLAKSLQADLRAERALSSGLMEKIKSLETQLAAALVTVEERTGQLKEADEMVRDLMVSISASEQLAGGEAEGAGGTLVVRPGKGARRR</sequence>
<dbReference type="Proteomes" id="UP001227268">
    <property type="component" value="Unassembled WGS sequence"/>
</dbReference>
<accession>A0ACC2VFM9</accession>
<dbReference type="EMBL" id="JASBWT010000015">
    <property type="protein sequence ID" value="KAJ9098122.1"/>
    <property type="molecule type" value="Genomic_DNA"/>
</dbReference>
<proteinExistence type="predicted"/>
<protein>
    <submittedName>
        <fullName evidence="1">Uncharacterized protein</fullName>
    </submittedName>
</protein>
<gene>
    <name evidence="1" type="ORF">QFC21_004451</name>
</gene>